<feature type="region of interest" description="Disordered" evidence="1">
    <location>
        <begin position="1"/>
        <end position="33"/>
    </location>
</feature>
<gene>
    <name evidence="2" type="ORF">BN2475_340053</name>
</gene>
<evidence type="ECO:0000313" key="2">
    <source>
        <dbReference type="EMBL" id="SIT42025.1"/>
    </source>
</evidence>
<organism evidence="2 3">
    <name type="scientific">Paraburkholderia ribeironis</name>
    <dbReference type="NCBI Taxonomy" id="1247936"/>
    <lineage>
        <taxon>Bacteria</taxon>
        <taxon>Pseudomonadati</taxon>
        <taxon>Pseudomonadota</taxon>
        <taxon>Betaproteobacteria</taxon>
        <taxon>Burkholderiales</taxon>
        <taxon>Burkholderiaceae</taxon>
        <taxon>Paraburkholderia</taxon>
    </lineage>
</organism>
<feature type="compositionally biased region" description="Basic and acidic residues" evidence="1">
    <location>
        <begin position="1"/>
        <end position="13"/>
    </location>
</feature>
<reference evidence="2 3" key="1">
    <citation type="submission" date="2016-12" db="EMBL/GenBank/DDBJ databases">
        <authorList>
            <person name="Song W.-J."/>
            <person name="Kurnit D.M."/>
        </authorList>
    </citation>
    <scope>NUCLEOTIDE SEQUENCE [LARGE SCALE GENOMIC DNA]</scope>
    <source>
        <strain evidence="2 3">STM7296</strain>
    </source>
</reference>
<proteinExistence type="predicted"/>
<dbReference type="EMBL" id="CYGX02000034">
    <property type="protein sequence ID" value="SIT42025.1"/>
    <property type="molecule type" value="Genomic_DNA"/>
</dbReference>
<dbReference type="STRING" id="1247936.BN2475_340053"/>
<evidence type="ECO:0000313" key="3">
    <source>
        <dbReference type="Proteomes" id="UP000187012"/>
    </source>
</evidence>
<dbReference type="AlphaFoldDB" id="A0A1N7S3V8"/>
<protein>
    <submittedName>
        <fullName evidence="2">Uncharacterized protein</fullName>
    </submittedName>
</protein>
<accession>A0A1N7S3V8</accession>
<name>A0A1N7S3V8_9BURK</name>
<evidence type="ECO:0000256" key="1">
    <source>
        <dbReference type="SAM" id="MobiDB-lite"/>
    </source>
</evidence>
<dbReference type="Proteomes" id="UP000187012">
    <property type="component" value="Unassembled WGS sequence"/>
</dbReference>
<keyword evidence="3" id="KW-1185">Reference proteome</keyword>
<sequence>MQHFWEVRRDSNAKTDPQGSYPQGPISWGSGPGPPLNLAKLLTANGKAV</sequence>